<dbReference type="RefSeq" id="WP_277008248.1">
    <property type="nucleotide sequence ID" value="NZ_JALBUR010000008.1"/>
</dbReference>
<dbReference type="Proteomes" id="UP001286174">
    <property type="component" value="Unassembled WGS sequence"/>
</dbReference>
<evidence type="ECO:0000313" key="2">
    <source>
        <dbReference type="EMBL" id="MDX8419410.1"/>
    </source>
</evidence>
<keyword evidence="1" id="KW-0812">Transmembrane</keyword>
<keyword evidence="3" id="KW-1185">Reference proteome</keyword>
<keyword evidence="1" id="KW-1133">Transmembrane helix</keyword>
<dbReference type="InterPro" id="IPR010718">
    <property type="entry name" value="DUF1294"/>
</dbReference>
<protein>
    <submittedName>
        <fullName evidence="2">DUF1294 domain-containing protein</fullName>
    </submittedName>
</protein>
<gene>
    <name evidence="2" type="ORF">MOZ60_04790</name>
</gene>
<name>A0AB35U3K1_9FIRM</name>
<reference evidence="2 3" key="1">
    <citation type="submission" date="2022-03" db="EMBL/GenBank/DDBJ databases">
        <title>Novel taxa within the pig intestine.</title>
        <authorList>
            <person name="Wylensek D."/>
            <person name="Bishof K."/>
            <person name="Afrizal A."/>
            <person name="Clavel T."/>
        </authorList>
    </citation>
    <scope>NUCLEOTIDE SEQUENCE [LARGE SCALE GENOMIC DNA]</scope>
    <source>
        <strain evidence="2 3">CLA-KB-P133</strain>
    </source>
</reference>
<accession>A0AB35U3K1</accession>
<proteinExistence type="predicted"/>
<feature type="transmembrane region" description="Helical" evidence="1">
    <location>
        <begin position="6"/>
        <end position="24"/>
    </location>
</feature>
<sequence>METVRMMAGWLLVINVVSFALFGIDKHKAVVHAWRIPERVLMASAAMGGAGGALAGMYVFHHKTKHTKFTVGVPALLVLWIILLFQIRG</sequence>
<keyword evidence="1" id="KW-0472">Membrane</keyword>
<evidence type="ECO:0000313" key="3">
    <source>
        <dbReference type="Proteomes" id="UP001286174"/>
    </source>
</evidence>
<dbReference type="EMBL" id="JALBUR010000008">
    <property type="protein sequence ID" value="MDX8419410.1"/>
    <property type="molecule type" value="Genomic_DNA"/>
</dbReference>
<feature type="transmembrane region" description="Helical" evidence="1">
    <location>
        <begin position="40"/>
        <end position="60"/>
    </location>
</feature>
<feature type="transmembrane region" description="Helical" evidence="1">
    <location>
        <begin position="66"/>
        <end position="85"/>
    </location>
</feature>
<comment type="caution">
    <text evidence="2">The sequence shown here is derived from an EMBL/GenBank/DDBJ whole genome shotgun (WGS) entry which is preliminary data.</text>
</comment>
<organism evidence="2 3">
    <name type="scientific">Grylomicrobium aquisgranensis</name>
    <dbReference type="NCBI Taxonomy" id="2926318"/>
    <lineage>
        <taxon>Bacteria</taxon>
        <taxon>Bacillati</taxon>
        <taxon>Bacillota</taxon>
        <taxon>Erysipelotrichia</taxon>
        <taxon>Erysipelotrichales</taxon>
        <taxon>Erysipelotrichaceae</taxon>
        <taxon>Grylomicrobium</taxon>
    </lineage>
</organism>
<dbReference type="Pfam" id="PF06961">
    <property type="entry name" value="DUF1294"/>
    <property type="match status" value="1"/>
</dbReference>
<dbReference type="AlphaFoldDB" id="A0AB35U3K1"/>
<evidence type="ECO:0000256" key="1">
    <source>
        <dbReference type="SAM" id="Phobius"/>
    </source>
</evidence>